<feature type="signal peptide" evidence="3">
    <location>
        <begin position="1"/>
        <end position="24"/>
    </location>
</feature>
<evidence type="ECO:0000256" key="3">
    <source>
        <dbReference type="SAM" id="SignalP"/>
    </source>
</evidence>
<feature type="chain" id="PRO_5039924329" evidence="3">
    <location>
        <begin position="25"/>
        <end position="195"/>
    </location>
</feature>
<dbReference type="GO" id="GO:0004866">
    <property type="term" value="F:endopeptidase inhibitor activity"/>
    <property type="evidence" value="ECO:0007669"/>
    <property type="project" value="InterPro"/>
</dbReference>
<dbReference type="SMART" id="SM00452">
    <property type="entry name" value="STI"/>
    <property type="match status" value="1"/>
</dbReference>
<keyword evidence="2" id="KW-0646">Protease inhibitor</keyword>
<dbReference type="InterPro" id="IPR011065">
    <property type="entry name" value="Kunitz_inhibitor_STI-like_sf"/>
</dbReference>
<comment type="caution">
    <text evidence="4">The sequence shown here is derived from an EMBL/GenBank/DDBJ whole genome shotgun (WGS) entry which is preliminary data.</text>
</comment>
<accession>A0A9J5YPZ6</accession>
<proteinExistence type="inferred from homology"/>
<dbReference type="PRINTS" id="PR00291">
    <property type="entry name" value="KUNITZINHBTR"/>
</dbReference>
<dbReference type="SUPFAM" id="SSF50386">
    <property type="entry name" value="STI-like"/>
    <property type="match status" value="1"/>
</dbReference>
<name>A0A9J5YPZ6_SOLCO</name>
<dbReference type="InterPro" id="IPR002160">
    <property type="entry name" value="Prot_inh_Kunz-lg"/>
</dbReference>
<dbReference type="OrthoDB" id="1872570at2759"/>
<dbReference type="AlphaFoldDB" id="A0A9J5YPZ6"/>
<sequence>MKKLFILQFISIFAIFTNSWLCEASLAPNPVLDITGKILRTEKTYFIVPINGEKYGGLAVETIGNNKTCQLSVIQKRYVEPHGHGLELIPVDKKKGVIRVSTDLNVAIYSTYDCRHSTMWQLEKYDGGRSFINVGPKVRRNNWFRIEKYGQGYKFVYCKVICKDVGVVMVNGQRRLGLNGAPLVFNFKKEILEGR</sequence>
<organism evidence="4 5">
    <name type="scientific">Solanum commersonii</name>
    <name type="common">Commerson's wild potato</name>
    <name type="synonym">Commerson's nightshade</name>
    <dbReference type="NCBI Taxonomy" id="4109"/>
    <lineage>
        <taxon>Eukaryota</taxon>
        <taxon>Viridiplantae</taxon>
        <taxon>Streptophyta</taxon>
        <taxon>Embryophyta</taxon>
        <taxon>Tracheophyta</taxon>
        <taxon>Spermatophyta</taxon>
        <taxon>Magnoliopsida</taxon>
        <taxon>eudicotyledons</taxon>
        <taxon>Gunneridae</taxon>
        <taxon>Pentapetalae</taxon>
        <taxon>asterids</taxon>
        <taxon>lamiids</taxon>
        <taxon>Solanales</taxon>
        <taxon>Solanaceae</taxon>
        <taxon>Solanoideae</taxon>
        <taxon>Solaneae</taxon>
        <taxon>Solanum</taxon>
    </lineage>
</organism>
<gene>
    <name evidence="4" type="ORF">H5410_033884</name>
</gene>
<dbReference type="PANTHER" id="PTHR33107:SF63">
    <property type="entry name" value="KUNITZ-TYPE PROTEASE INHIBITOR KPI-D12"/>
    <property type="match status" value="1"/>
</dbReference>
<evidence type="ECO:0000313" key="4">
    <source>
        <dbReference type="EMBL" id="KAG5602514.1"/>
    </source>
</evidence>
<evidence type="ECO:0000313" key="5">
    <source>
        <dbReference type="Proteomes" id="UP000824120"/>
    </source>
</evidence>
<evidence type="ECO:0000256" key="2">
    <source>
        <dbReference type="ARBA" id="ARBA00022690"/>
    </source>
</evidence>
<protein>
    <submittedName>
        <fullName evidence="4">Uncharacterized protein</fullName>
    </submittedName>
</protein>
<evidence type="ECO:0000256" key="1">
    <source>
        <dbReference type="ARBA" id="ARBA00005440"/>
    </source>
</evidence>
<dbReference type="PANTHER" id="PTHR33107">
    <property type="entry name" value="KUNITZ TRYPSIN INHIBITOR 2"/>
    <property type="match status" value="1"/>
</dbReference>
<dbReference type="Proteomes" id="UP000824120">
    <property type="component" value="Chromosome 6"/>
</dbReference>
<comment type="similarity">
    <text evidence="1">Belongs to the protease inhibitor I3 (leguminous Kunitz-type inhibitor) family.</text>
</comment>
<keyword evidence="3" id="KW-0732">Signal</keyword>
<keyword evidence="5" id="KW-1185">Reference proteome</keyword>
<dbReference type="Pfam" id="PF00197">
    <property type="entry name" value="Kunitz_legume"/>
    <property type="match status" value="1"/>
</dbReference>
<reference evidence="4 5" key="1">
    <citation type="submission" date="2020-09" db="EMBL/GenBank/DDBJ databases">
        <title>De no assembly of potato wild relative species, Solanum commersonii.</title>
        <authorList>
            <person name="Cho K."/>
        </authorList>
    </citation>
    <scope>NUCLEOTIDE SEQUENCE [LARGE SCALE GENOMIC DNA]</scope>
    <source>
        <strain evidence="4">LZ3.2</strain>
        <tissue evidence="4">Leaf</tissue>
    </source>
</reference>
<dbReference type="Gene3D" id="2.80.10.50">
    <property type="match status" value="1"/>
</dbReference>
<dbReference type="EMBL" id="JACXVP010000006">
    <property type="protein sequence ID" value="KAG5602514.1"/>
    <property type="molecule type" value="Genomic_DNA"/>
</dbReference>
<dbReference type="PROSITE" id="PS00283">
    <property type="entry name" value="SOYBEAN_KUNITZ"/>
    <property type="match status" value="1"/>
</dbReference>